<evidence type="ECO:0000256" key="1">
    <source>
        <dbReference type="ARBA" id="ARBA00023117"/>
    </source>
</evidence>
<dbReference type="InterPro" id="IPR036427">
    <property type="entry name" value="Bromodomain-like_sf"/>
</dbReference>
<evidence type="ECO:0000256" key="2">
    <source>
        <dbReference type="PROSITE-ProRule" id="PRU00035"/>
    </source>
</evidence>
<dbReference type="Pfam" id="PF00439">
    <property type="entry name" value="Bromodomain"/>
    <property type="match status" value="1"/>
</dbReference>
<sequence length="445" mass="51479">MDDRRREDFAKAFNVLANQGPREQRPPRCEPRVRPVNGIVRPPVMPPPNRKGRVTNFLLKLKTAVNAMLRHPSSLHFRQPVDAVNLKIGNYHEKIAYPMDLNTIKKRFENTYYWGGADVLEDILLIFDNCRTYNSPDSPVFKAAVTLCEIFWLRMAKMQRELHNECKAEAKTRCPRKAAIPKPSTLPKTPRQAKASIPVKIKVENKDEPQLKTDDPLPSFEAVPNLHPKQFTPVTPARRGRGRPPGPRSLTRADAGRNAIISQAFPAHHGQRPPNFLKNYGTRVKVEPLPVEPVLDRLRLKAILKPFDLKIERTYGQTLVKALRCRVDSWPFNNSSLWMHFGQNPNYDFHDEPLDWNILEKMLAGEQFKSWDWLLIKLHRMLENAMSCFIECPSVRNATLRTFESFVELMRDYEERMAHVKATAHEEVRLKFDAMTPSEKEELLK</sequence>
<dbReference type="GO" id="GO:0006338">
    <property type="term" value="P:chromatin remodeling"/>
    <property type="evidence" value="ECO:0007669"/>
    <property type="project" value="TreeGrafter"/>
</dbReference>
<evidence type="ECO:0000256" key="3">
    <source>
        <dbReference type="SAM" id="MobiDB-lite"/>
    </source>
</evidence>
<feature type="region of interest" description="Disordered" evidence="3">
    <location>
        <begin position="176"/>
        <end position="195"/>
    </location>
</feature>
<accession>A0AAU9F7L4</accession>
<protein>
    <submittedName>
        <fullName evidence="5">Bromodomain-containing protein 2-like</fullName>
    </submittedName>
</protein>
<dbReference type="GO" id="GO:0000785">
    <property type="term" value="C:chromatin"/>
    <property type="evidence" value="ECO:0007669"/>
    <property type="project" value="TreeGrafter"/>
</dbReference>
<dbReference type="SUPFAM" id="SSF47370">
    <property type="entry name" value="Bromodomain"/>
    <property type="match status" value="1"/>
</dbReference>
<dbReference type="InterPro" id="IPR001487">
    <property type="entry name" value="Bromodomain"/>
</dbReference>
<dbReference type="PROSITE" id="PS00633">
    <property type="entry name" value="BROMODOMAIN_1"/>
    <property type="match status" value="1"/>
</dbReference>
<evidence type="ECO:0000313" key="5">
    <source>
        <dbReference type="EMBL" id="BFF90567.1"/>
    </source>
</evidence>
<dbReference type="Gene3D" id="1.20.920.10">
    <property type="entry name" value="Bromodomain-like"/>
    <property type="match status" value="1"/>
</dbReference>
<gene>
    <name evidence="5" type="ORF">DMAD_09068</name>
</gene>
<organism evidence="5 6">
    <name type="scientific">Drosophila madeirensis</name>
    <name type="common">Fruit fly</name>
    <dbReference type="NCBI Taxonomy" id="30013"/>
    <lineage>
        <taxon>Eukaryota</taxon>
        <taxon>Metazoa</taxon>
        <taxon>Ecdysozoa</taxon>
        <taxon>Arthropoda</taxon>
        <taxon>Hexapoda</taxon>
        <taxon>Insecta</taxon>
        <taxon>Pterygota</taxon>
        <taxon>Neoptera</taxon>
        <taxon>Endopterygota</taxon>
        <taxon>Diptera</taxon>
        <taxon>Brachycera</taxon>
        <taxon>Muscomorpha</taxon>
        <taxon>Ephydroidea</taxon>
        <taxon>Drosophilidae</taxon>
        <taxon>Drosophila</taxon>
        <taxon>Sophophora</taxon>
    </lineage>
</organism>
<keyword evidence="1 2" id="KW-0103">Bromodomain</keyword>
<feature type="region of interest" description="Disordered" evidence="3">
    <location>
        <begin position="205"/>
        <end position="253"/>
    </location>
</feature>
<dbReference type="Proteomes" id="UP001500889">
    <property type="component" value="Chromosome O"/>
</dbReference>
<dbReference type="PANTHER" id="PTHR22880:SF225">
    <property type="entry name" value="BROMODOMAIN-CONTAINING PROTEIN BET-1-RELATED"/>
    <property type="match status" value="1"/>
</dbReference>
<feature type="domain" description="Bromo" evidence="4">
    <location>
        <begin position="69"/>
        <end position="141"/>
    </location>
</feature>
<dbReference type="GO" id="GO:0006355">
    <property type="term" value="P:regulation of DNA-templated transcription"/>
    <property type="evidence" value="ECO:0007669"/>
    <property type="project" value="TreeGrafter"/>
</dbReference>
<proteinExistence type="predicted"/>
<feature type="compositionally biased region" description="Basic and acidic residues" evidence="3">
    <location>
        <begin position="205"/>
        <end position="215"/>
    </location>
</feature>
<name>A0AAU9F7L4_DROMD</name>
<dbReference type="EMBL" id="AP029263">
    <property type="protein sequence ID" value="BFF90567.1"/>
    <property type="molecule type" value="Genomic_DNA"/>
</dbReference>
<dbReference type="PROSITE" id="PS50014">
    <property type="entry name" value="BROMODOMAIN_2"/>
    <property type="match status" value="1"/>
</dbReference>
<dbReference type="InterPro" id="IPR018359">
    <property type="entry name" value="Bromodomain_CS"/>
</dbReference>
<evidence type="ECO:0000259" key="4">
    <source>
        <dbReference type="PROSITE" id="PS50014"/>
    </source>
</evidence>
<dbReference type="SMART" id="SM00297">
    <property type="entry name" value="BROMO"/>
    <property type="match status" value="1"/>
</dbReference>
<reference evidence="5 6" key="1">
    <citation type="submission" date="2024-02" db="EMBL/GenBank/DDBJ databases">
        <title>A chromosome-level genome assembly of Drosophila madeirensis, a fruit fly species endemic to Madeira island.</title>
        <authorList>
            <person name="Tomihara K."/>
            <person name="Llopart A."/>
            <person name="Yamamoto D."/>
        </authorList>
    </citation>
    <scope>NUCLEOTIDE SEQUENCE [LARGE SCALE GENOMIC DNA]</scope>
    <source>
        <strain evidence="5 6">RF1</strain>
    </source>
</reference>
<dbReference type="PANTHER" id="PTHR22880">
    <property type="entry name" value="FALZ-RELATED BROMODOMAIN-CONTAINING PROTEINS"/>
    <property type="match status" value="1"/>
</dbReference>
<dbReference type="GO" id="GO:0005634">
    <property type="term" value="C:nucleus"/>
    <property type="evidence" value="ECO:0007669"/>
    <property type="project" value="TreeGrafter"/>
</dbReference>
<keyword evidence="6" id="KW-1185">Reference proteome</keyword>
<dbReference type="PRINTS" id="PR00503">
    <property type="entry name" value="BROMODOMAIN"/>
</dbReference>
<evidence type="ECO:0000313" key="6">
    <source>
        <dbReference type="Proteomes" id="UP001500889"/>
    </source>
</evidence>
<dbReference type="InterPro" id="IPR050935">
    <property type="entry name" value="Bromo_chromatin_reader"/>
</dbReference>
<dbReference type="AlphaFoldDB" id="A0AAU9F7L4"/>